<dbReference type="PATRIC" id="fig|1235990.3.peg.735"/>
<name>U3U9T1_9GAMM</name>
<dbReference type="KEGG" id="hhs:HHS_07380"/>
<evidence type="ECO:0000256" key="5">
    <source>
        <dbReference type="ARBA" id="ARBA00022679"/>
    </source>
</evidence>
<evidence type="ECO:0000313" key="14">
    <source>
        <dbReference type="Proteomes" id="UP000016900"/>
    </source>
</evidence>
<organism evidence="13 14">
    <name type="scientific">Candidatus Pantoea carbekii</name>
    <dbReference type="NCBI Taxonomy" id="1235990"/>
    <lineage>
        <taxon>Bacteria</taxon>
        <taxon>Pseudomonadati</taxon>
        <taxon>Pseudomonadota</taxon>
        <taxon>Gammaproteobacteria</taxon>
        <taxon>Enterobacterales</taxon>
        <taxon>Erwiniaceae</taxon>
        <taxon>Pantoea</taxon>
    </lineage>
</organism>
<evidence type="ECO:0000256" key="2">
    <source>
        <dbReference type="ARBA" id="ARBA00005426"/>
    </source>
</evidence>
<dbReference type="FunFam" id="3.90.1170.40:FF:000001">
    <property type="entry name" value="Molybdopterin synthase catalytic subunit MoaE"/>
    <property type="match status" value="1"/>
</dbReference>
<sequence length="151" mass="17341">MDTRIWISSEPFNISQEYKLLSSNNSDGAVVTFIGKVRSYNLGSSVFTLTLEHYASMAEKELESIVANARKRWTLKKVTVIHRIGKFIPGDDILFVGLSSAHRSSAFIAIQFIVDYLKMYAPFWKYETTVDGGRWLDVNHSDQQSLERWQQ</sequence>
<dbReference type="GO" id="GO:0006777">
    <property type="term" value="P:Mo-molybdopterin cofactor biosynthetic process"/>
    <property type="evidence" value="ECO:0007669"/>
    <property type="project" value="UniProtKB-KW"/>
</dbReference>
<dbReference type="GO" id="GO:0030366">
    <property type="term" value="F:molybdopterin synthase activity"/>
    <property type="evidence" value="ECO:0007669"/>
    <property type="project" value="UniProtKB-EC"/>
</dbReference>
<dbReference type="InterPro" id="IPR003448">
    <property type="entry name" value="Mopterin_biosynth_MoaE"/>
</dbReference>
<evidence type="ECO:0000256" key="1">
    <source>
        <dbReference type="ARBA" id="ARBA00005046"/>
    </source>
</evidence>
<reference evidence="13 14" key="1">
    <citation type="submission" date="2012-10" db="EMBL/GenBank/DDBJ databases">
        <title>Genome sequence of the symbiont of the pentatomidae stink bug Halyomorpha halys.</title>
        <authorList>
            <person name="Kobayashi H."/>
            <person name="Fujii-Muramatsu R."/>
            <person name="Takeishi K."/>
            <person name="Noda H."/>
        </authorList>
    </citation>
    <scope>NUCLEOTIDE SEQUENCE [LARGE SCALE GENOMIC DNA]</scope>
</reference>
<keyword evidence="6" id="KW-0501">Molybdenum cofactor biosynthesis</keyword>
<dbReference type="Pfam" id="PF02391">
    <property type="entry name" value="MoaE"/>
    <property type="match status" value="1"/>
</dbReference>
<dbReference type="UniPathway" id="UPA00344"/>
<dbReference type="SUPFAM" id="SSF54690">
    <property type="entry name" value="Molybdopterin synthase subunit MoaE"/>
    <property type="match status" value="1"/>
</dbReference>
<evidence type="ECO:0000256" key="4">
    <source>
        <dbReference type="ARBA" id="ARBA00013858"/>
    </source>
</evidence>
<comment type="catalytic activity">
    <reaction evidence="12">
        <text>2 [molybdopterin-synthase sulfur-carrier protein]-C-terminal-Gly-aminoethanethioate + cyclic pyranopterin phosphate + H2O = molybdopterin + 2 [molybdopterin-synthase sulfur-carrier protein]-C-terminal Gly-Gly + 2 H(+)</text>
        <dbReference type="Rhea" id="RHEA:26333"/>
        <dbReference type="Rhea" id="RHEA-COMP:12202"/>
        <dbReference type="Rhea" id="RHEA-COMP:19907"/>
        <dbReference type="ChEBI" id="CHEBI:15377"/>
        <dbReference type="ChEBI" id="CHEBI:15378"/>
        <dbReference type="ChEBI" id="CHEBI:58698"/>
        <dbReference type="ChEBI" id="CHEBI:59648"/>
        <dbReference type="ChEBI" id="CHEBI:90778"/>
        <dbReference type="ChEBI" id="CHEBI:232372"/>
        <dbReference type="EC" id="2.8.1.12"/>
    </reaction>
</comment>
<comment type="pathway">
    <text evidence="1">Cofactor biosynthesis; molybdopterin biosynthesis.</text>
</comment>
<evidence type="ECO:0000256" key="10">
    <source>
        <dbReference type="ARBA" id="ARBA00030781"/>
    </source>
</evidence>
<dbReference type="PANTHER" id="PTHR23404">
    <property type="entry name" value="MOLYBDOPTERIN SYNTHASE RELATED"/>
    <property type="match status" value="1"/>
</dbReference>
<evidence type="ECO:0000256" key="8">
    <source>
        <dbReference type="ARBA" id="ARBA00029745"/>
    </source>
</evidence>
<dbReference type="eggNOG" id="COG0314">
    <property type="taxonomic scope" value="Bacteria"/>
</dbReference>
<keyword evidence="5" id="KW-0808">Transferase</keyword>
<dbReference type="Proteomes" id="UP000016900">
    <property type="component" value="Chromosome"/>
</dbReference>
<evidence type="ECO:0000256" key="12">
    <source>
        <dbReference type="ARBA" id="ARBA00049878"/>
    </source>
</evidence>
<dbReference type="STRING" id="1235990.BMSBPS_0372"/>
<dbReference type="InterPro" id="IPR036563">
    <property type="entry name" value="MoaE_sf"/>
</dbReference>
<evidence type="ECO:0000313" key="13">
    <source>
        <dbReference type="EMBL" id="BAO00708.1"/>
    </source>
</evidence>
<dbReference type="RefSeq" id="WP_022564727.1">
    <property type="nucleotide sequence ID" value="NZ_CP010907.1"/>
</dbReference>
<evidence type="ECO:0000256" key="11">
    <source>
        <dbReference type="ARBA" id="ARBA00032474"/>
    </source>
</evidence>
<keyword evidence="14" id="KW-1185">Reference proteome</keyword>
<gene>
    <name evidence="13" type="ORF">HHS_07380</name>
</gene>
<protein>
    <recommendedName>
        <fullName evidence="4">Molybdopterin synthase catalytic subunit</fullName>
        <ecNumber evidence="3">2.8.1.12</ecNumber>
    </recommendedName>
    <alternativeName>
        <fullName evidence="10">MPT synthase subunit 2</fullName>
    </alternativeName>
    <alternativeName>
        <fullName evidence="8">Molybdenum cofactor biosynthesis protein E</fullName>
    </alternativeName>
    <alternativeName>
        <fullName evidence="9">Molybdopterin-converting factor large subunit</fullName>
    </alternativeName>
    <alternativeName>
        <fullName evidence="11">Molybdopterin-converting factor subunit 2</fullName>
    </alternativeName>
</protein>
<comment type="similarity">
    <text evidence="2">Belongs to the MoaE family.</text>
</comment>
<dbReference type="OrthoDB" id="9803224at2"/>
<dbReference type="Gene3D" id="3.90.1170.40">
    <property type="entry name" value="Molybdopterin biosynthesis MoaE subunit"/>
    <property type="match status" value="1"/>
</dbReference>
<evidence type="ECO:0000256" key="3">
    <source>
        <dbReference type="ARBA" id="ARBA00011950"/>
    </source>
</evidence>
<dbReference type="EC" id="2.8.1.12" evidence="3"/>
<evidence type="ECO:0000256" key="9">
    <source>
        <dbReference type="ARBA" id="ARBA00030407"/>
    </source>
</evidence>
<dbReference type="NCBIfam" id="NF007959">
    <property type="entry name" value="PRK10678.1"/>
    <property type="match status" value="1"/>
</dbReference>
<evidence type="ECO:0000256" key="7">
    <source>
        <dbReference type="ARBA" id="ARBA00026066"/>
    </source>
</evidence>
<accession>U3U9T1</accession>
<dbReference type="AlphaFoldDB" id="U3U9T1"/>
<comment type="subunit">
    <text evidence="7">Heterotetramer of 2 MoaD subunits and 2 MoaE subunits. Also stable as homodimer. The enzyme changes between these two forms during catalysis.</text>
</comment>
<dbReference type="KEGG" id="pck:BMSBPS_0372"/>
<evidence type="ECO:0000256" key="6">
    <source>
        <dbReference type="ARBA" id="ARBA00023150"/>
    </source>
</evidence>
<proteinExistence type="inferred from homology"/>
<dbReference type="EMBL" id="AP012554">
    <property type="protein sequence ID" value="BAO00708.1"/>
    <property type="molecule type" value="Genomic_DNA"/>
</dbReference>
<dbReference type="CDD" id="cd00756">
    <property type="entry name" value="MoaE"/>
    <property type="match status" value="1"/>
</dbReference>